<dbReference type="EC" id="3.6.-.-" evidence="7"/>
<dbReference type="PANTHER" id="PTHR42714">
    <property type="entry name" value="TRNA MODIFICATION GTPASE GTPBP3"/>
    <property type="match status" value="1"/>
</dbReference>
<dbReference type="CDD" id="cd14858">
    <property type="entry name" value="TrmE_N"/>
    <property type="match status" value="1"/>
</dbReference>
<dbReference type="HAMAP" id="MF_00379">
    <property type="entry name" value="GTPase_MnmE"/>
    <property type="match status" value="1"/>
</dbReference>
<dbReference type="NCBIfam" id="TIGR00231">
    <property type="entry name" value="small_GTP"/>
    <property type="match status" value="1"/>
</dbReference>
<dbReference type="Proteomes" id="UP000263619">
    <property type="component" value="Chromosome"/>
</dbReference>
<evidence type="ECO:0000256" key="1">
    <source>
        <dbReference type="ARBA" id="ARBA00011043"/>
    </source>
</evidence>
<dbReference type="InterPro" id="IPR025867">
    <property type="entry name" value="MnmE_helical"/>
</dbReference>
<feature type="domain" description="MnmE helical" evidence="11">
    <location>
        <begin position="132"/>
        <end position="461"/>
    </location>
</feature>
<dbReference type="RefSeq" id="WP_119305510.1">
    <property type="nucleotide sequence ID" value="NZ_AP014608.1"/>
</dbReference>
<evidence type="ECO:0000256" key="6">
    <source>
        <dbReference type="ARBA" id="ARBA00023134"/>
    </source>
</evidence>
<dbReference type="GO" id="GO:0030488">
    <property type="term" value="P:tRNA methylation"/>
    <property type="evidence" value="ECO:0007669"/>
    <property type="project" value="TreeGrafter"/>
</dbReference>
<comment type="cofactor">
    <cofactor evidence="7">
        <name>K(+)</name>
        <dbReference type="ChEBI" id="CHEBI:29103"/>
    </cofactor>
    <text evidence="7">Binds 1 potassium ion per subunit.</text>
</comment>
<dbReference type="Pfam" id="PF01926">
    <property type="entry name" value="MMR_HSR1"/>
    <property type="match status" value="1"/>
</dbReference>
<feature type="binding site" evidence="7">
    <location>
        <begin position="254"/>
        <end position="260"/>
    </location>
    <ligand>
        <name>GTP</name>
        <dbReference type="ChEBI" id="CHEBI:37565"/>
    </ligand>
</feature>
<evidence type="ECO:0000256" key="5">
    <source>
        <dbReference type="ARBA" id="ARBA00022958"/>
    </source>
</evidence>
<dbReference type="InterPro" id="IPR005225">
    <property type="entry name" value="Small_GTP-bd"/>
</dbReference>
<accession>A0A224AJC7</accession>
<keyword evidence="7" id="KW-0479">Metal-binding</keyword>
<comment type="similarity">
    <text evidence="1 7 8">Belongs to the TRAFAC class TrmE-Era-EngA-EngB-Septin-like GTPase superfamily. TrmE GTPase family.</text>
</comment>
<evidence type="ECO:0000256" key="8">
    <source>
        <dbReference type="RuleBase" id="RU003313"/>
    </source>
</evidence>
<keyword evidence="4 7" id="KW-0460">Magnesium</keyword>
<evidence type="ECO:0000256" key="7">
    <source>
        <dbReference type="HAMAP-Rule" id="MF_00379"/>
    </source>
</evidence>
<dbReference type="InterPro" id="IPR027417">
    <property type="entry name" value="P-loop_NTPase"/>
</dbReference>
<keyword evidence="2 7" id="KW-0819">tRNA processing</keyword>
<name>A0A224AJC7_9FLAO</name>
<evidence type="ECO:0000256" key="4">
    <source>
        <dbReference type="ARBA" id="ARBA00022842"/>
    </source>
</evidence>
<dbReference type="InterPro" id="IPR027368">
    <property type="entry name" value="MnmE_dom2"/>
</dbReference>
<feature type="domain" description="GTP-binding protein TrmE N-terminal" evidence="10">
    <location>
        <begin position="8"/>
        <end position="129"/>
    </location>
</feature>
<dbReference type="InterPro" id="IPR018948">
    <property type="entry name" value="GTP-bd_TrmE_N"/>
</dbReference>
<dbReference type="OrthoDB" id="9805918at2"/>
<feature type="binding site" evidence="7">
    <location>
        <position position="259"/>
    </location>
    <ligand>
        <name>K(+)</name>
        <dbReference type="ChEBI" id="CHEBI:29103"/>
    </ligand>
</feature>
<feature type="binding site" evidence="7">
    <location>
        <position position="256"/>
    </location>
    <ligand>
        <name>K(+)</name>
        <dbReference type="ChEBI" id="CHEBI:29103"/>
    </ligand>
</feature>
<dbReference type="CDD" id="cd04164">
    <property type="entry name" value="trmE"/>
    <property type="match status" value="1"/>
</dbReference>
<feature type="binding site" evidence="7">
    <location>
        <position position="129"/>
    </location>
    <ligand>
        <name>(6S)-5-formyl-5,6,7,8-tetrahydrofolate</name>
        <dbReference type="ChEBI" id="CHEBI:57457"/>
    </ligand>
</feature>
<keyword evidence="3 7" id="KW-0547">Nucleotide-binding</keyword>
<dbReference type="GO" id="GO:0005525">
    <property type="term" value="F:GTP binding"/>
    <property type="evidence" value="ECO:0007669"/>
    <property type="project" value="UniProtKB-UniRule"/>
</dbReference>
<sequence>MLDLDDDTIAALATPIGYSAVSVIRISGKKSISTVENVFISIKPGKKLENQLTHTIHLGYIVSENHNLLDQVLVSIFKSPFSYTGENMIEISCHGSYYIQQHILQLLIRKGIRLARPGEFTFRAFINKKLDLSQAEAIADLIVSENKVYHEISLQQIKGTLSNTIKCLRKKLLDFVSLLELELDFDEEDVIFSKRSDLFSFLQELEEILKNLIESFSLGNAIKKGIYVVIIGEPNVGKSTFFNQVIQENRSIISHIEGTTRDCVKGEIILNGILFHFWDTAGIRKTQDPIEVMGMEKTMKKIEESQVIFYIFDSSNKKEQKMISNNIQKIYKKYPLKNIFVIANKSDISFCHGIENFKSKIPYFFEISSKNSHEVKNVLNALSSLFLDKLKEQKIVVTQYRHYEALKLSLKELSLAHHAFHKGFSIDLISIYIKEALRYLGEITGEITSEDILQNIFSKFCIGK</sequence>
<evidence type="ECO:0000313" key="13">
    <source>
        <dbReference type="Proteomes" id="UP000263619"/>
    </source>
</evidence>
<keyword evidence="7" id="KW-0963">Cytoplasm</keyword>
<organism evidence="12 13">
    <name type="scientific">Blattabacterium cuenoti STAT</name>
    <dbReference type="NCBI Taxonomy" id="1457030"/>
    <lineage>
        <taxon>Bacteria</taxon>
        <taxon>Pseudomonadati</taxon>
        <taxon>Bacteroidota</taxon>
        <taxon>Flavobacteriia</taxon>
        <taxon>Flavobacteriales</taxon>
        <taxon>Blattabacteriaceae</taxon>
        <taxon>Blattabacterium</taxon>
    </lineage>
</organism>
<dbReference type="GO" id="GO:0003924">
    <property type="term" value="F:GTPase activity"/>
    <property type="evidence" value="ECO:0007669"/>
    <property type="project" value="UniProtKB-UniRule"/>
</dbReference>
<protein>
    <recommendedName>
        <fullName evidence="7">tRNA modification GTPase MnmE</fullName>
        <ecNumber evidence="7">3.6.-.-</ecNumber>
    </recommendedName>
</protein>
<dbReference type="Gene3D" id="3.30.1360.120">
    <property type="entry name" value="Probable tRNA modification gtpase trme, domain 1"/>
    <property type="match status" value="1"/>
</dbReference>
<evidence type="ECO:0000313" key="12">
    <source>
        <dbReference type="EMBL" id="BBA17241.1"/>
    </source>
</evidence>
<dbReference type="InterPro" id="IPR004520">
    <property type="entry name" value="GTPase_MnmE"/>
</dbReference>
<dbReference type="Gene3D" id="3.40.50.300">
    <property type="entry name" value="P-loop containing nucleotide triphosphate hydrolases"/>
    <property type="match status" value="1"/>
</dbReference>
<dbReference type="InterPro" id="IPR031168">
    <property type="entry name" value="G_TrmE"/>
</dbReference>
<dbReference type="EMBL" id="AP014608">
    <property type="protein sequence ID" value="BBA17241.1"/>
    <property type="molecule type" value="Genomic_DNA"/>
</dbReference>
<dbReference type="SUPFAM" id="SSF52540">
    <property type="entry name" value="P-loop containing nucleoside triphosphate hydrolases"/>
    <property type="match status" value="1"/>
</dbReference>
<dbReference type="Gene3D" id="1.20.120.430">
    <property type="entry name" value="tRNA modification GTPase MnmE domain 2"/>
    <property type="match status" value="1"/>
</dbReference>
<keyword evidence="7" id="KW-0378">Hydrolase</keyword>
<evidence type="ECO:0000259" key="11">
    <source>
        <dbReference type="Pfam" id="PF12631"/>
    </source>
</evidence>
<dbReference type="PANTHER" id="PTHR42714:SF2">
    <property type="entry name" value="TRNA MODIFICATION GTPASE GTPBP3, MITOCHONDRIAL"/>
    <property type="match status" value="1"/>
</dbReference>
<reference evidence="12 13" key="1">
    <citation type="submission" date="2014-06" db="EMBL/GenBank/DDBJ databases">
        <title>Genome sequence of the intracellular symbiont Blattabacterium cuenoti, strain STAT from the wood feeding cockroach Salganea taiwanensis taiwanensis.</title>
        <authorList>
            <person name="Kinjo Y."/>
            <person name="Ohkuma M."/>
            <person name="Tokuda G."/>
        </authorList>
    </citation>
    <scope>NUCLEOTIDE SEQUENCE [LARGE SCALE GENOMIC DNA]</scope>
    <source>
        <strain evidence="12 13">STAT</strain>
    </source>
</reference>
<comment type="function">
    <text evidence="7">Exhibits a very high intrinsic GTPase hydrolysis rate. Involved in the addition of a carboxymethylaminomethyl (cmnm) group at the wobble position (U34) of certain tRNAs, forming tRNA-cmnm(5)s(2)U34.</text>
</comment>
<feature type="binding site" evidence="7">
    <location>
        <position position="239"/>
    </location>
    <ligand>
        <name>Mg(2+)</name>
        <dbReference type="ChEBI" id="CHEBI:18420"/>
    </ligand>
</feature>
<dbReference type="PRINTS" id="PR00449">
    <property type="entry name" value="RASTRNSFRMNG"/>
</dbReference>
<feature type="binding site" evidence="7">
    <location>
        <position position="464"/>
    </location>
    <ligand>
        <name>(6S)-5-formyl-5,6,7,8-tetrahydrofolate</name>
        <dbReference type="ChEBI" id="CHEBI:57457"/>
    </ligand>
</feature>
<dbReference type="InterPro" id="IPR027266">
    <property type="entry name" value="TrmE/GcvT-like"/>
</dbReference>
<proteinExistence type="inferred from homology"/>
<feature type="binding site" evidence="7">
    <location>
        <position position="235"/>
    </location>
    <ligand>
        <name>K(+)</name>
        <dbReference type="ChEBI" id="CHEBI:29103"/>
    </ligand>
</feature>
<keyword evidence="5 7" id="KW-0630">Potassium</keyword>
<feature type="binding site" evidence="7">
    <location>
        <position position="254"/>
    </location>
    <ligand>
        <name>K(+)</name>
        <dbReference type="ChEBI" id="CHEBI:29103"/>
    </ligand>
</feature>
<evidence type="ECO:0000256" key="3">
    <source>
        <dbReference type="ARBA" id="ARBA00022741"/>
    </source>
</evidence>
<feature type="binding site" evidence="7">
    <location>
        <position position="90"/>
    </location>
    <ligand>
        <name>(6S)-5-formyl-5,6,7,8-tetrahydrofolate</name>
        <dbReference type="ChEBI" id="CHEBI:57457"/>
    </ligand>
</feature>
<dbReference type="NCBIfam" id="TIGR00450">
    <property type="entry name" value="mnmE_trmE_thdF"/>
    <property type="match status" value="1"/>
</dbReference>
<keyword evidence="13" id="KW-1185">Reference proteome</keyword>
<dbReference type="SUPFAM" id="SSF116878">
    <property type="entry name" value="TrmE connector domain"/>
    <property type="match status" value="1"/>
</dbReference>
<comment type="subunit">
    <text evidence="7">Homodimer. Heterotetramer of two MnmE and two MnmG subunits.</text>
</comment>
<dbReference type="GO" id="GO:0002098">
    <property type="term" value="P:tRNA wobble uridine modification"/>
    <property type="evidence" value="ECO:0007669"/>
    <property type="project" value="TreeGrafter"/>
</dbReference>
<dbReference type="InterPro" id="IPR006073">
    <property type="entry name" value="GTP-bd"/>
</dbReference>
<dbReference type="Pfam" id="PF12631">
    <property type="entry name" value="MnmE_helical"/>
    <property type="match status" value="1"/>
</dbReference>
<comment type="caution">
    <text evidence="7">Lacks conserved residue(s) required for the propagation of feature annotation.</text>
</comment>
<gene>
    <name evidence="7 12" type="primary">trmE</name>
    <name evidence="7" type="synonym">mnmE</name>
    <name evidence="12" type="ORF">STAT_310</name>
</gene>
<feature type="binding site" evidence="7">
    <location>
        <position position="260"/>
    </location>
    <ligand>
        <name>Mg(2+)</name>
        <dbReference type="ChEBI" id="CHEBI:18420"/>
    </ligand>
</feature>
<evidence type="ECO:0000259" key="10">
    <source>
        <dbReference type="Pfam" id="PF10396"/>
    </source>
</evidence>
<feature type="binding site" evidence="7">
    <location>
        <begin position="235"/>
        <end position="240"/>
    </location>
    <ligand>
        <name>GTP</name>
        <dbReference type="ChEBI" id="CHEBI:37565"/>
    </ligand>
</feature>
<dbReference type="GO" id="GO:0046872">
    <property type="term" value="F:metal ion binding"/>
    <property type="evidence" value="ECO:0007669"/>
    <property type="project" value="UniProtKB-KW"/>
</dbReference>
<keyword evidence="6 7" id="KW-0342">GTP-binding</keyword>
<evidence type="ECO:0000256" key="2">
    <source>
        <dbReference type="ARBA" id="ARBA00022694"/>
    </source>
</evidence>
<comment type="subcellular location">
    <subcellularLocation>
        <location evidence="7">Cytoplasm</location>
    </subcellularLocation>
</comment>
<dbReference type="AlphaFoldDB" id="A0A224AJC7"/>
<feature type="binding site" evidence="7">
    <location>
        <begin position="279"/>
        <end position="282"/>
    </location>
    <ligand>
        <name>GTP</name>
        <dbReference type="ChEBI" id="CHEBI:37565"/>
    </ligand>
</feature>
<feature type="domain" description="G" evidence="9">
    <location>
        <begin position="228"/>
        <end position="345"/>
    </location>
</feature>
<evidence type="ECO:0000259" key="9">
    <source>
        <dbReference type="Pfam" id="PF01926"/>
    </source>
</evidence>
<dbReference type="GO" id="GO:0005829">
    <property type="term" value="C:cytosol"/>
    <property type="evidence" value="ECO:0007669"/>
    <property type="project" value="TreeGrafter"/>
</dbReference>
<feature type="binding site" evidence="7">
    <location>
        <position position="25"/>
    </location>
    <ligand>
        <name>(6S)-5-formyl-5,6,7,8-tetrahydrofolate</name>
        <dbReference type="ChEBI" id="CHEBI:57457"/>
    </ligand>
</feature>
<dbReference type="Pfam" id="PF10396">
    <property type="entry name" value="TrmE_N"/>
    <property type="match status" value="1"/>
</dbReference>